<dbReference type="AlphaFoldDB" id="A0A0M6YD63"/>
<dbReference type="EMBL" id="CXST01000005">
    <property type="protein sequence ID" value="CTQ46961.1"/>
    <property type="molecule type" value="Genomic_DNA"/>
</dbReference>
<sequence length="30" mass="3298">MTHAAGQKTLKAGDRPKQKPVHTDTNLTDH</sequence>
<reference evidence="3" key="1">
    <citation type="submission" date="2015-07" db="EMBL/GenBank/DDBJ databases">
        <authorList>
            <person name="Rodrigo-Torres Lidia"/>
            <person name="Arahal R.David."/>
        </authorList>
    </citation>
    <scope>NUCLEOTIDE SEQUENCE [LARGE SCALE GENOMIC DNA]</scope>
    <source>
        <strain evidence="3">CECT 4801</strain>
    </source>
</reference>
<accession>A0A0M6YD63</accession>
<gene>
    <name evidence="2" type="ORF">LAL4801_05421</name>
</gene>
<proteinExistence type="predicted"/>
<dbReference type="Proteomes" id="UP000048926">
    <property type="component" value="Unassembled WGS sequence"/>
</dbReference>
<organism evidence="2 3">
    <name type="scientific">Roseibium aggregatum</name>
    <dbReference type="NCBI Taxonomy" id="187304"/>
    <lineage>
        <taxon>Bacteria</taxon>
        <taxon>Pseudomonadati</taxon>
        <taxon>Pseudomonadota</taxon>
        <taxon>Alphaproteobacteria</taxon>
        <taxon>Hyphomicrobiales</taxon>
        <taxon>Stappiaceae</taxon>
        <taxon>Roseibium</taxon>
    </lineage>
</organism>
<protein>
    <submittedName>
        <fullName evidence="2">Uncharacterized protein</fullName>
    </submittedName>
</protein>
<feature type="region of interest" description="Disordered" evidence="1">
    <location>
        <begin position="1"/>
        <end position="30"/>
    </location>
</feature>
<keyword evidence="3" id="KW-1185">Reference proteome</keyword>
<evidence type="ECO:0000313" key="3">
    <source>
        <dbReference type="Proteomes" id="UP000048926"/>
    </source>
</evidence>
<evidence type="ECO:0000313" key="2">
    <source>
        <dbReference type="EMBL" id="CTQ46961.1"/>
    </source>
</evidence>
<evidence type="ECO:0000256" key="1">
    <source>
        <dbReference type="SAM" id="MobiDB-lite"/>
    </source>
</evidence>
<name>A0A0M6YD63_9HYPH</name>